<dbReference type="AlphaFoldDB" id="A0A378PQ09"/>
<evidence type="ECO:0000313" key="2">
    <source>
        <dbReference type="Proteomes" id="UP000255102"/>
    </source>
</evidence>
<gene>
    <name evidence="1" type="ORF">NCTC11227_01008</name>
</gene>
<accession>A0A378PQ09</accession>
<evidence type="ECO:0000313" key="1">
    <source>
        <dbReference type="EMBL" id="STY87009.1"/>
    </source>
</evidence>
<dbReference type="Proteomes" id="UP000255102">
    <property type="component" value="Unassembled WGS sequence"/>
</dbReference>
<organism evidence="1 2">
    <name type="scientific">Moraxella ovis</name>
    <dbReference type="NCBI Taxonomy" id="29433"/>
    <lineage>
        <taxon>Bacteria</taxon>
        <taxon>Pseudomonadati</taxon>
        <taxon>Pseudomonadota</taxon>
        <taxon>Gammaproteobacteria</taxon>
        <taxon>Moraxellales</taxon>
        <taxon>Moraxellaceae</taxon>
        <taxon>Moraxella</taxon>
    </lineage>
</organism>
<proteinExistence type="predicted"/>
<name>A0A378PQ09_9GAMM</name>
<reference evidence="1 2" key="1">
    <citation type="submission" date="2018-06" db="EMBL/GenBank/DDBJ databases">
        <authorList>
            <consortium name="Pathogen Informatics"/>
            <person name="Doyle S."/>
        </authorList>
    </citation>
    <scope>NUCLEOTIDE SEQUENCE [LARGE SCALE GENOMIC DNA]</scope>
    <source>
        <strain evidence="1 2">NCTC11227</strain>
    </source>
</reference>
<protein>
    <submittedName>
        <fullName evidence="1">Uncharacterized protein</fullName>
    </submittedName>
</protein>
<dbReference type="EMBL" id="UGPW01000001">
    <property type="protein sequence ID" value="STY87009.1"/>
    <property type="molecule type" value="Genomic_DNA"/>
</dbReference>
<sequence length="81" mass="9471">MSNNKIISKLKQLKLSHAANYYEAQYLTPSNPQIGTAQLIDGMLEHEINQRHNNYVNKLIKNAKFRYSKARIEIWIIVVKD</sequence>
<dbReference type="RefSeq" id="WP_063513987.1">
    <property type="nucleotide sequence ID" value="NZ_CP011158.1"/>
</dbReference>